<evidence type="ECO:0000256" key="2">
    <source>
        <dbReference type="SAM" id="MobiDB-lite"/>
    </source>
</evidence>
<evidence type="ECO:0000256" key="1">
    <source>
        <dbReference type="PROSITE-ProRule" id="PRU00176"/>
    </source>
</evidence>
<dbReference type="InterPro" id="IPR012677">
    <property type="entry name" value="Nucleotide-bd_a/b_plait_sf"/>
</dbReference>
<dbReference type="Pfam" id="PF00076">
    <property type="entry name" value="RRM_1"/>
    <property type="match status" value="1"/>
</dbReference>
<reference evidence="4 5" key="1">
    <citation type="journal article" date="2018" name="BMC Genomics">
        <title>Genomic comparison of Trypanosoma conorhini and Trypanosoma rangeli to Trypanosoma cruzi strains of high and low virulence.</title>
        <authorList>
            <person name="Bradwell K.R."/>
            <person name="Koparde V.N."/>
            <person name="Matveyev A.V."/>
            <person name="Serrano M.G."/>
            <person name="Alves J.M."/>
            <person name="Parikh H."/>
            <person name="Huang B."/>
            <person name="Lee V."/>
            <person name="Espinosa-Alvarez O."/>
            <person name="Ortiz P.A."/>
            <person name="Costa-Martins A.G."/>
            <person name="Teixeira M.M."/>
            <person name="Buck G.A."/>
        </authorList>
    </citation>
    <scope>NUCLEOTIDE SEQUENCE [LARGE SCALE GENOMIC DNA]</scope>
    <source>
        <strain evidence="4 5">025E</strain>
    </source>
</reference>
<dbReference type="AlphaFoldDB" id="A0A3R7MV33"/>
<evidence type="ECO:0000259" key="3">
    <source>
        <dbReference type="PROSITE" id="PS50102"/>
    </source>
</evidence>
<feature type="region of interest" description="Disordered" evidence="2">
    <location>
        <begin position="408"/>
        <end position="464"/>
    </location>
</feature>
<dbReference type="EMBL" id="MKKU01000163">
    <property type="protein sequence ID" value="RNF21154.1"/>
    <property type="molecule type" value="Genomic_DNA"/>
</dbReference>
<dbReference type="InterPro" id="IPR000504">
    <property type="entry name" value="RRM_dom"/>
</dbReference>
<feature type="domain" description="RRM" evidence="3">
    <location>
        <begin position="88"/>
        <end position="139"/>
    </location>
</feature>
<dbReference type="CDD" id="cd00590">
    <property type="entry name" value="RRM_SF"/>
    <property type="match status" value="1"/>
</dbReference>
<evidence type="ECO:0000313" key="5">
    <source>
        <dbReference type="Proteomes" id="UP000284403"/>
    </source>
</evidence>
<keyword evidence="5" id="KW-1185">Reference proteome</keyword>
<dbReference type="GeneID" id="40317208"/>
<organism evidence="4 5">
    <name type="scientific">Trypanosoma conorhini</name>
    <dbReference type="NCBI Taxonomy" id="83891"/>
    <lineage>
        <taxon>Eukaryota</taxon>
        <taxon>Discoba</taxon>
        <taxon>Euglenozoa</taxon>
        <taxon>Kinetoplastea</taxon>
        <taxon>Metakinetoplastina</taxon>
        <taxon>Trypanosomatida</taxon>
        <taxon>Trypanosomatidae</taxon>
        <taxon>Trypanosoma</taxon>
    </lineage>
</organism>
<dbReference type="OrthoDB" id="273327at2759"/>
<comment type="caution">
    <text evidence="4">The sequence shown here is derived from an EMBL/GenBank/DDBJ whole genome shotgun (WGS) entry which is preliminary data.</text>
</comment>
<dbReference type="Proteomes" id="UP000284403">
    <property type="component" value="Unassembled WGS sequence"/>
</dbReference>
<dbReference type="PROSITE" id="PS50102">
    <property type="entry name" value="RRM"/>
    <property type="match status" value="1"/>
</dbReference>
<gene>
    <name evidence="4" type="ORF">Tco025E_03597</name>
</gene>
<keyword evidence="1" id="KW-0694">RNA-binding</keyword>
<sequence>MNYDYIFVYVNGEKMSLLEDGRLALYQRFPAGSVLYDPSDLPPREVPFSTDAAECGVTACKLVPYSHYEVYLPDPATGDLHAVTGENVCVYVTNLPPNTTAEMLGRYFEAFDMVAEADVFTTPSGACTGRGWVVFQNPSKLLLVHPVLEFFPRVFIYTSLSDKIPPRTILQHPSAAGMLHPRADIAPVAEATLSHTRGGNHRTGNGKASGNVPKPPAALAAAVVNASAYYFVAFIRRDDIAKSVEEGVFRTNPENRRAFYSTLERGTVIIIFVLQEYPAIFGYALLLPSGSNNTSGPSACPIEWIKHHVFLKEQDMRGIPSIPISKMGDGVPLKPEIGEGICQLAEQHPSLPAVPEQLGQPPPKNGRFLGRGGGVVGLGGNNAEFAGFNAVGGGGVVRPVGDRGPLLSGVGVTSPPQPLGTRPPARGGHAMNGRIPPRRRPYSDHPNAYSGHSFRGDTPPPRKL</sequence>
<dbReference type="SUPFAM" id="SSF54928">
    <property type="entry name" value="RNA-binding domain, RBD"/>
    <property type="match status" value="1"/>
</dbReference>
<name>A0A3R7MV33_9TRYP</name>
<accession>A0A3R7MV33</accession>
<protein>
    <recommendedName>
        <fullName evidence="3">RRM domain-containing protein</fullName>
    </recommendedName>
</protein>
<dbReference type="RefSeq" id="XP_029229440.1">
    <property type="nucleotide sequence ID" value="XM_029370515.1"/>
</dbReference>
<dbReference type="Gene3D" id="3.30.70.330">
    <property type="match status" value="1"/>
</dbReference>
<proteinExistence type="predicted"/>
<evidence type="ECO:0000313" key="4">
    <source>
        <dbReference type="EMBL" id="RNF21154.1"/>
    </source>
</evidence>
<dbReference type="InterPro" id="IPR035979">
    <property type="entry name" value="RBD_domain_sf"/>
</dbReference>
<dbReference type="Gene3D" id="3.10.590.10">
    <property type="entry name" value="ph1033 like domains"/>
    <property type="match status" value="1"/>
</dbReference>
<dbReference type="GO" id="GO:0003723">
    <property type="term" value="F:RNA binding"/>
    <property type="evidence" value="ECO:0007669"/>
    <property type="project" value="UniProtKB-UniRule"/>
</dbReference>